<name>A0A3M9MF60_9BACT</name>
<dbReference type="InterPro" id="IPR036868">
    <property type="entry name" value="TusA-like_sf"/>
</dbReference>
<comment type="caution">
    <text evidence="3">The sequence shown here is derived from an EMBL/GenBank/DDBJ whole genome shotgun (WGS) entry which is preliminary data.</text>
</comment>
<evidence type="ECO:0000259" key="1">
    <source>
        <dbReference type="Pfam" id="PF08984"/>
    </source>
</evidence>
<dbReference type="InterPro" id="IPR015077">
    <property type="entry name" value="DUF1858"/>
</dbReference>
<dbReference type="SUPFAM" id="SSF64307">
    <property type="entry name" value="SirA-like"/>
    <property type="match status" value="1"/>
</dbReference>
<dbReference type="Pfam" id="PF10006">
    <property type="entry name" value="DUF2249"/>
    <property type="match status" value="2"/>
</dbReference>
<accession>A0A3M9MF60</accession>
<dbReference type="OrthoDB" id="128918at2"/>
<feature type="domain" description="DUF1858" evidence="1">
    <location>
        <begin position="3"/>
        <end position="62"/>
    </location>
</feature>
<dbReference type="EMBL" id="RJJD01000013">
    <property type="protein sequence ID" value="RNI24134.1"/>
    <property type="molecule type" value="Genomic_DNA"/>
</dbReference>
<sequence>MQIAATTKISAVIKENPAAIEAIVSINRHFEKLRNPLLRKILASRVTIADAARMGGCQVEAFFEKLAPLGFEVKKQTAEAVPQVIPSAFVFPVFLQELPPNAFLYLDVREDIAAGNDPFLSIMKAVEQVNGQNALVILNTFEPTPLIQILQKRGYVSFAEVKSPELVYTYFWRKGAGTVSSTLASAEWTGDFEQSLAQYAGNLKQVDVRQLEMPLPMVTILKELEGLPFGKALHVTHQRVPQFLLPKLQERGFQVAIKEVGPGEVYLLIYKP</sequence>
<organism evidence="3 4">
    <name type="scientific">Rufibacter latericius</name>
    <dbReference type="NCBI Taxonomy" id="2487040"/>
    <lineage>
        <taxon>Bacteria</taxon>
        <taxon>Pseudomonadati</taxon>
        <taxon>Bacteroidota</taxon>
        <taxon>Cytophagia</taxon>
        <taxon>Cytophagales</taxon>
        <taxon>Hymenobacteraceae</taxon>
        <taxon>Rufibacter</taxon>
    </lineage>
</organism>
<proteinExistence type="predicted"/>
<evidence type="ECO:0000313" key="4">
    <source>
        <dbReference type="Proteomes" id="UP000272117"/>
    </source>
</evidence>
<dbReference type="SUPFAM" id="SSF140683">
    <property type="entry name" value="SP0561-like"/>
    <property type="match status" value="1"/>
</dbReference>
<dbReference type="Gene3D" id="1.10.3910.10">
    <property type="entry name" value="SP0561-like"/>
    <property type="match status" value="1"/>
</dbReference>
<gene>
    <name evidence="3" type="ORF">EFB08_17320</name>
</gene>
<feature type="domain" description="DUF2249" evidence="2">
    <location>
        <begin position="106"/>
        <end position="159"/>
    </location>
</feature>
<protein>
    <submittedName>
        <fullName evidence="3">DUF2249 domain-containing protein</fullName>
    </submittedName>
</protein>
<dbReference type="Proteomes" id="UP000272117">
    <property type="component" value="Unassembled WGS sequence"/>
</dbReference>
<dbReference type="RefSeq" id="WP_123128221.1">
    <property type="nucleotide sequence ID" value="NZ_RJJD01000013.1"/>
</dbReference>
<keyword evidence="4" id="KW-1185">Reference proteome</keyword>
<dbReference type="InterPro" id="IPR018720">
    <property type="entry name" value="DUF2249"/>
</dbReference>
<evidence type="ECO:0000313" key="3">
    <source>
        <dbReference type="EMBL" id="RNI24134.1"/>
    </source>
</evidence>
<reference evidence="3 4" key="1">
    <citation type="submission" date="2018-11" db="EMBL/GenBank/DDBJ databases">
        <title>Rufibacter latericius sp. nov., isolated from water in Baiyang Lake.</title>
        <authorList>
            <person name="Yang Y."/>
        </authorList>
    </citation>
    <scope>NUCLEOTIDE SEQUENCE [LARGE SCALE GENOMIC DNA]</scope>
    <source>
        <strain evidence="3 4">R-22-1c-1</strain>
    </source>
</reference>
<dbReference type="Pfam" id="PF08984">
    <property type="entry name" value="DUF1858"/>
    <property type="match status" value="1"/>
</dbReference>
<feature type="domain" description="DUF2249" evidence="2">
    <location>
        <begin position="206"/>
        <end position="270"/>
    </location>
</feature>
<dbReference type="AlphaFoldDB" id="A0A3M9MF60"/>
<dbReference type="InterPro" id="IPR038062">
    <property type="entry name" value="ScdA-like_N_sf"/>
</dbReference>
<evidence type="ECO:0000259" key="2">
    <source>
        <dbReference type="Pfam" id="PF10006"/>
    </source>
</evidence>